<dbReference type="Pfam" id="PF03807">
    <property type="entry name" value="F420_oxidored"/>
    <property type="match status" value="1"/>
</dbReference>
<accession>A0A0G4FVE2</accession>
<dbReference type="InterPro" id="IPR028939">
    <property type="entry name" value="P5C_Rdtase_cat_N"/>
</dbReference>
<dbReference type="AlphaFoldDB" id="A0A0G4FVE2"/>
<organism evidence="2">
    <name type="scientific">Chromera velia CCMP2878</name>
    <dbReference type="NCBI Taxonomy" id="1169474"/>
    <lineage>
        <taxon>Eukaryota</taxon>
        <taxon>Sar</taxon>
        <taxon>Alveolata</taxon>
        <taxon>Colpodellida</taxon>
        <taxon>Chromeraceae</taxon>
        <taxon>Chromera</taxon>
    </lineage>
</organism>
<evidence type="ECO:0000313" key="2">
    <source>
        <dbReference type="EMBL" id="CEM19138.1"/>
    </source>
</evidence>
<evidence type="ECO:0000259" key="1">
    <source>
        <dbReference type="Pfam" id="PF03807"/>
    </source>
</evidence>
<dbReference type="InterPro" id="IPR036291">
    <property type="entry name" value="NAD(P)-bd_dom_sf"/>
</dbReference>
<name>A0A0G4FVE2_9ALVE</name>
<dbReference type="Gene3D" id="3.40.50.720">
    <property type="entry name" value="NAD(P)-binding Rossmann-like Domain"/>
    <property type="match status" value="1"/>
</dbReference>
<dbReference type="EMBL" id="CDMZ01000666">
    <property type="protein sequence ID" value="CEM19138.1"/>
    <property type="molecule type" value="Genomic_DNA"/>
</dbReference>
<sequence>MACCFPLKLAEPELIVGKPKMKIGFVGAGMMANALAEGFVTKGLCAREDITMSDAFPAALEKAKQKGFKITTDNKKVRGHSCMDV</sequence>
<proteinExistence type="predicted"/>
<gene>
    <name evidence="2" type="ORF">Cvel_18974</name>
</gene>
<feature type="domain" description="Pyrroline-5-carboxylate reductase catalytic N-terminal" evidence="1">
    <location>
        <begin position="22"/>
        <end position="76"/>
    </location>
</feature>
<dbReference type="SUPFAM" id="SSF51735">
    <property type="entry name" value="NAD(P)-binding Rossmann-fold domains"/>
    <property type="match status" value="1"/>
</dbReference>
<reference evidence="2" key="1">
    <citation type="submission" date="2014-11" db="EMBL/GenBank/DDBJ databases">
        <authorList>
            <person name="Otto D Thomas"/>
            <person name="Naeem Raeece"/>
        </authorList>
    </citation>
    <scope>NUCLEOTIDE SEQUENCE</scope>
</reference>
<dbReference type="VEuPathDB" id="CryptoDB:Cvel_18974"/>
<protein>
    <recommendedName>
        <fullName evidence="1">Pyrroline-5-carboxylate reductase catalytic N-terminal domain-containing protein</fullName>
    </recommendedName>
</protein>